<feature type="compositionally biased region" description="Basic and acidic residues" evidence="1">
    <location>
        <begin position="76"/>
        <end position="123"/>
    </location>
</feature>
<feature type="compositionally biased region" description="Basic and acidic residues" evidence="1">
    <location>
        <begin position="131"/>
        <end position="140"/>
    </location>
</feature>
<dbReference type="Pfam" id="PF07007">
    <property type="entry name" value="LprI"/>
    <property type="match status" value="1"/>
</dbReference>
<reference evidence="4 5" key="1">
    <citation type="submission" date="2018-06" db="EMBL/GenBank/DDBJ databases">
        <authorList>
            <consortium name="Pathogen Informatics"/>
            <person name="Doyle S."/>
        </authorList>
    </citation>
    <scope>NUCLEOTIDE SEQUENCE [LARGE SCALE GENOMIC DNA]</scope>
    <source>
        <strain evidence="4 5">NCTC10719</strain>
    </source>
</reference>
<feature type="compositionally biased region" description="Basic and acidic residues" evidence="1">
    <location>
        <begin position="40"/>
        <end position="68"/>
    </location>
</feature>
<dbReference type="InterPro" id="IPR009739">
    <property type="entry name" value="LprI-like_N"/>
</dbReference>
<feature type="compositionally biased region" description="Polar residues" evidence="1">
    <location>
        <begin position="26"/>
        <end position="39"/>
    </location>
</feature>
<gene>
    <name evidence="4" type="ORF">NCTC10719_01426</name>
</gene>
<feature type="signal peptide" evidence="2">
    <location>
        <begin position="1"/>
        <end position="22"/>
    </location>
</feature>
<feature type="chain" id="PRO_5038404731" evidence="2">
    <location>
        <begin position="23"/>
        <end position="224"/>
    </location>
</feature>
<evidence type="ECO:0000256" key="2">
    <source>
        <dbReference type="SAM" id="SignalP"/>
    </source>
</evidence>
<keyword evidence="2" id="KW-0732">Signal</keyword>
<dbReference type="AlphaFoldDB" id="A0A2X2YAD6"/>
<name>A0A2X2YAD6_CLOPF</name>
<proteinExistence type="predicted"/>
<feature type="region of interest" description="Disordered" evidence="1">
    <location>
        <begin position="25"/>
        <end position="140"/>
    </location>
</feature>
<sequence>MKKKLIASLIIGTFLISGLSFIGCNKSDSSTAQTNTESDSNSKKDSTTEDNKIDSDQNKQESSKDSNKENSSSSETPKKDNENAENSKDYKKENDSDISKEKSNKEDNSSKKTDSTSNDENKTNKNSNSDSEEKNLKYEYEEADKQLNELWDQIVSYGADYPDLIKSQKKWIKYKDSKDLATKTKLTQERITTLQKWFAYQMRIQGEKGYQFAQTHKCPSLDWE</sequence>
<evidence type="ECO:0000313" key="4">
    <source>
        <dbReference type="EMBL" id="SQB59883.1"/>
    </source>
</evidence>
<feature type="domain" description="Lysozyme inhibitor LprI-like N-terminal" evidence="3">
    <location>
        <begin position="133"/>
        <end position="179"/>
    </location>
</feature>
<dbReference type="RefSeq" id="WP_111926316.1">
    <property type="nucleotide sequence ID" value="NZ_UAWG01000009.1"/>
</dbReference>
<accession>A0A2X2YAD6</accession>
<dbReference type="Proteomes" id="UP000249986">
    <property type="component" value="Unassembled WGS sequence"/>
</dbReference>
<evidence type="ECO:0000256" key="1">
    <source>
        <dbReference type="SAM" id="MobiDB-lite"/>
    </source>
</evidence>
<evidence type="ECO:0000259" key="3">
    <source>
        <dbReference type="Pfam" id="PF07007"/>
    </source>
</evidence>
<protein>
    <submittedName>
        <fullName evidence="4">Uncharacterized protein conserved in bacteria</fullName>
    </submittedName>
</protein>
<dbReference type="PROSITE" id="PS51257">
    <property type="entry name" value="PROKAR_LIPOPROTEIN"/>
    <property type="match status" value="1"/>
</dbReference>
<organism evidence="4 5">
    <name type="scientific">Clostridium perfringens</name>
    <dbReference type="NCBI Taxonomy" id="1502"/>
    <lineage>
        <taxon>Bacteria</taxon>
        <taxon>Bacillati</taxon>
        <taxon>Bacillota</taxon>
        <taxon>Clostridia</taxon>
        <taxon>Eubacteriales</taxon>
        <taxon>Clostridiaceae</taxon>
        <taxon>Clostridium</taxon>
    </lineage>
</organism>
<dbReference type="EMBL" id="UAWG01000009">
    <property type="protein sequence ID" value="SQB59883.1"/>
    <property type="molecule type" value="Genomic_DNA"/>
</dbReference>
<evidence type="ECO:0000313" key="5">
    <source>
        <dbReference type="Proteomes" id="UP000249986"/>
    </source>
</evidence>